<protein>
    <submittedName>
        <fullName evidence="1">YbaB/EbfC DNA-binding family protein</fullName>
    </submittedName>
</protein>
<accession>A0A1H0DKJ2</accession>
<dbReference type="eggNOG" id="ENOG5030IDH">
    <property type="taxonomic scope" value="Bacteria"/>
</dbReference>
<dbReference type="Proteomes" id="UP000183376">
    <property type="component" value="Chromosome I"/>
</dbReference>
<dbReference type="GO" id="GO:0003677">
    <property type="term" value="F:DNA binding"/>
    <property type="evidence" value="ECO:0007669"/>
    <property type="project" value="UniProtKB-KW"/>
</dbReference>
<dbReference type="Gene3D" id="3.30.1310.10">
    <property type="entry name" value="Nucleoid-associated protein YbaB-like domain"/>
    <property type="match status" value="1"/>
</dbReference>
<dbReference type="OrthoDB" id="3628387at2"/>
<reference evidence="1 2" key="1">
    <citation type="submission" date="2016-10" db="EMBL/GenBank/DDBJ databases">
        <authorList>
            <person name="de Groot N.N."/>
        </authorList>
    </citation>
    <scope>NUCLEOTIDE SEQUENCE [LARGE SCALE GENOMIC DNA]</scope>
    <source>
        <strain evidence="1 2">DSM 44149</strain>
    </source>
</reference>
<keyword evidence="2" id="KW-1185">Reference proteome</keyword>
<gene>
    <name evidence="1" type="ORF">SAMN04489726_7861</name>
</gene>
<proteinExistence type="predicted"/>
<sequence>MFEARIVEFEQLKRDIDEKLEQVQFMTAALASERFQAWSQKRNVQAVVNGNGELLDIIVAKGALRSAHPHLLGPEVVEAVSAARGLAGAENRRRLRNIVPTMVPDDEER</sequence>
<organism evidence="1 2">
    <name type="scientific">Allokutzneria albata</name>
    <name type="common">Kibdelosporangium albatum</name>
    <dbReference type="NCBI Taxonomy" id="211114"/>
    <lineage>
        <taxon>Bacteria</taxon>
        <taxon>Bacillati</taxon>
        <taxon>Actinomycetota</taxon>
        <taxon>Actinomycetes</taxon>
        <taxon>Pseudonocardiales</taxon>
        <taxon>Pseudonocardiaceae</taxon>
        <taxon>Allokutzneria</taxon>
    </lineage>
</organism>
<evidence type="ECO:0000313" key="1">
    <source>
        <dbReference type="EMBL" id="SDN70654.1"/>
    </source>
</evidence>
<dbReference type="EMBL" id="LT629701">
    <property type="protein sequence ID" value="SDN70654.1"/>
    <property type="molecule type" value="Genomic_DNA"/>
</dbReference>
<name>A0A1H0DKJ2_ALLAB</name>
<dbReference type="InterPro" id="IPR004401">
    <property type="entry name" value="YbaB/EbfC"/>
</dbReference>
<dbReference type="InterPro" id="IPR036894">
    <property type="entry name" value="YbaB-like_sf"/>
</dbReference>
<evidence type="ECO:0000313" key="2">
    <source>
        <dbReference type="Proteomes" id="UP000183376"/>
    </source>
</evidence>
<dbReference type="RefSeq" id="WP_052407409.1">
    <property type="nucleotide sequence ID" value="NZ_JOEF01000010.1"/>
</dbReference>
<dbReference type="SUPFAM" id="SSF82607">
    <property type="entry name" value="YbaB-like"/>
    <property type="match status" value="1"/>
</dbReference>
<dbReference type="STRING" id="211114.SAMN04489726_7861"/>
<dbReference type="Pfam" id="PF02575">
    <property type="entry name" value="YbaB_DNA_bd"/>
    <property type="match status" value="1"/>
</dbReference>
<dbReference type="AlphaFoldDB" id="A0A1H0DKJ2"/>
<keyword evidence="1" id="KW-0238">DNA-binding</keyword>